<reference evidence="2" key="1">
    <citation type="submission" date="2019-08" db="EMBL/GenBank/DDBJ databases">
        <title>The complete genome of Acinetobacter defluvii strain WCHAD010030.</title>
        <authorList>
            <person name="Hu Y."/>
            <person name="Qin J."/>
            <person name="Feng Y."/>
            <person name="Zong Z."/>
        </authorList>
    </citation>
    <scope>NUCLEOTIDE SEQUENCE</scope>
    <source>
        <strain evidence="2">WCHA30</strain>
    </source>
</reference>
<dbReference type="EMBL" id="CP029397">
    <property type="protein sequence ID" value="AWL30244.1"/>
    <property type="molecule type" value="Genomic_DNA"/>
</dbReference>
<accession>A0A2S2FH15</accession>
<dbReference type="RefSeq" id="WP_065993816.1">
    <property type="nucleotide sequence ID" value="NZ_CP029397.2"/>
</dbReference>
<organism evidence="2 3">
    <name type="scientific">Acinetobacter defluvii</name>
    <dbReference type="NCBI Taxonomy" id="1871111"/>
    <lineage>
        <taxon>Bacteria</taxon>
        <taxon>Pseudomonadati</taxon>
        <taxon>Pseudomonadota</taxon>
        <taxon>Gammaproteobacteria</taxon>
        <taxon>Moraxellales</taxon>
        <taxon>Moraxellaceae</taxon>
        <taxon>Acinetobacter</taxon>
    </lineage>
</organism>
<sequence length="103" mass="11460">MNLQMIKLFTLSLTLGLGMQVTQAAAITKSQTTVTPSQVMTEKLSPIEKALNQQKREGNKILSNPDDLKVFTSLKSTASQNFLAEQHQRFSRLVQAIFQPHSS</sequence>
<feature type="signal peptide" evidence="1">
    <location>
        <begin position="1"/>
        <end position="24"/>
    </location>
</feature>
<evidence type="ECO:0000313" key="3">
    <source>
        <dbReference type="Proteomes" id="UP000245977"/>
    </source>
</evidence>
<keyword evidence="3" id="KW-1185">Reference proteome</keyword>
<dbReference type="OrthoDB" id="6711284at2"/>
<name>A0A2S2FH15_9GAMM</name>
<proteinExistence type="predicted"/>
<protein>
    <submittedName>
        <fullName evidence="2">DUF4179 domain-containing protein</fullName>
    </submittedName>
</protein>
<dbReference type="KEGG" id="adv:DJ533_17590"/>
<evidence type="ECO:0000256" key="1">
    <source>
        <dbReference type="SAM" id="SignalP"/>
    </source>
</evidence>
<gene>
    <name evidence="2" type="ORF">DJ533_17590</name>
</gene>
<dbReference type="Proteomes" id="UP000245977">
    <property type="component" value="Chromosome"/>
</dbReference>
<feature type="chain" id="PRO_5015633641" evidence="1">
    <location>
        <begin position="25"/>
        <end position="103"/>
    </location>
</feature>
<dbReference type="AlphaFoldDB" id="A0A2S2FH15"/>
<dbReference type="STRING" id="1871111.GCA_001704615_03113"/>
<evidence type="ECO:0000313" key="2">
    <source>
        <dbReference type="EMBL" id="AWL30244.1"/>
    </source>
</evidence>
<keyword evidence="1" id="KW-0732">Signal</keyword>